<dbReference type="InterPro" id="IPR018841">
    <property type="entry name" value="DUF2442"/>
</dbReference>
<dbReference type="SUPFAM" id="SSF143880">
    <property type="entry name" value="NE0471 N-terminal domain-like"/>
    <property type="match status" value="1"/>
</dbReference>
<dbReference type="STRING" id="391735.Veis_5000"/>
<protein>
    <recommendedName>
        <fullName evidence="3">DUF2442 domain-containing protein</fullName>
    </recommendedName>
</protein>
<dbReference type="KEGG" id="vei:Veis_5000"/>
<dbReference type="GeneID" id="76463255"/>
<dbReference type="EMBL" id="CP000542">
    <property type="protein sequence ID" value="ABM60686.1"/>
    <property type="molecule type" value="Genomic_DNA"/>
</dbReference>
<proteinExistence type="predicted"/>
<dbReference type="eggNOG" id="ENOG5031A0N">
    <property type="taxonomic scope" value="Bacteria"/>
</dbReference>
<dbReference type="AlphaFoldDB" id="A1WSS9"/>
<evidence type="ECO:0000313" key="1">
    <source>
        <dbReference type="EMBL" id="ABM60686.1"/>
    </source>
</evidence>
<dbReference type="Gene3D" id="3.30.2020.10">
    <property type="entry name" value="NE0471-like N-terminal domain"/>
    <property type="match status" value="1"/>
</dbReference>
<dbReference type="InterPro" id="IPR036782">
    <property type="entry name" value="NE0471-like_N"/>
</dbReference>
<gene>
    <name evidence="1" type="ordered locus">Veis_5000</name>
</gene>
<dbReference type="Pfam" id="PF10387">
    <property type="entry name" value="DUF2442"/>
    <property type="match status" value="1"/>
</dbReference>
<dbReference type="Proteomes" id="UP000000374">
    <property type="component" value="Chromosome"/>
</dbReference>
<reference evidence="2" key="1">
    <citation type="submission" date="2006-12" db="EMBL/GenBank/DDBJ databases">
        <title>Complete sequence of chromosome 1 of Verminephrobacter eiseniae EF01-2.</title>
        <authorList>
            <person name="Copeland A."/>
            <person name="Lucas S."/>
            <person name="Lapidus A."/>
            <person name="Barry K."/>
            <person name="Detter J.C."/>
            <person name="Glavina del Rio T."/>
            <person name="Dalin E."/>
            <person name="Tice H."/>
            <person name="Pitluck S."/>
            <person name="Chertkov O."/>
            <person name="Brettin T."/>
            <person name="Bruce D."/>
            <person name="Han C."/>
            <person name="Tapia R."/>
            <person name="Gilna P."/>
            <person name="Schmutz J."/>
            <person name="Larimer F."/>
            <person name="Land M."/>
            <person name="Hauser L."/>
            <person name="Kyrpides N."/>
            <person name="Kim E."/>
            <person name="Stahl D."/>
            <person name="Richardson P."/>
        </authorList>
    </citation>
    <scope>NUCLEOTIDE SEQUENCE [LARGE SCALE GENOMIC DNA]</scope>
    <source>
        <strain evidence="2">EF01-2</strain>
    </source>
</reference>
<dbReference type="RefSeq" id="WP_011812664.1">
    <property type="nucleotide sequence ID" value="NC_008786.1"/>
</dbReference>
<sequence length="74" mass="7943">MQFRLRVHFVDGTQGIMDLLHWVHAPNAAVFSALADPAPFEQVFVEHGAVIWPGGIDVAPDAVCAQTKAHPSGP</sequence>
<organism evidence="1 2">
    <name type="scientific">Verminephrobacter eiseniae (strain EF01-2)</name>
    <dbReference type="NCBI Taxonomy" id="391735"/>
    <lineage>
        <taxon>Bacteria</taxon>
        <taxon>Pseudomonadati</taxon>
        <taxon>Pseudomonadota</taxon>
        <taxon>Betaproteobacteria</taxon>
        <taxon>Burkholderiales</taxon>
        <taxon>Comamonadaceae</taxon>
        <taxon>Verminephrobacter</taxon>
    </lineage>
</organism>
<dbReference type="OrthoDB" id="9803723at2"/>
<accession>A1WSS9</accession>
<keyword evidence="2" id="KW-1185">Reference proteome</keyword>
<evidence type="ECO:0008006" key="3">
    <source>
        <dbReference type="Google" id="ProtNLM"/>
    </source>
</evidence>
<evidence type="ECO:0000313" key="2">
    <source>
        <dbReference type="Proteomes" id="UP000000374"/>
    </source>
</evidence>
<dbReference type="HOGENOM" id="CLU_153045_1_0_4"/>
<name>A1WSS9_VEREI</name>